<reference evidence="1" key="1">
    <citation type="journal article" date="2017" name="Nature">
        <title>The sunflower genome provides insights into oil metabolism, flowering and Asterid evolution.</title>
        <authorList>
            <person name="Badouin H."/>
            <person name="Gouzy J."/>
            <person name="Grassa C.J."/>
            <person name="Murat F."/>
            <person name="Staton S.E."/>
            <person name="Cottret L."/>
            <person name="Lelandais-Briere C."/>
            <person name="Owens G.L."/>
            <person name="Carrere S."/>
            <person name="Mayjonade B."/>
            <person name="Legrand L."/>
            <person name="Gill N."/>
            <person name="Kane N.C."/>
            <person name="Bowers J.E."/>
            <person name="Hubner S."/>
            <person name="Bellec A."/>
            <person name="Berard A."/>
            <person name="Berges H."/>
            <person name="Blanchet N."/>
            <person name="Boniface M.C."/>
            <person name="Brunel D."/>
            <person name="Catrice O."/>
            <person name="Chaidir N."/>
            <person name="Claudel C."/>
            <person name="Donnadieu C."/>
            <person name="Faraut T."/>
            <person name="Fievet G."/>
            <person name="Helmstetter N."/>
            <person name="King M."/>
            <person name="Knapp S.J."/>
            <person name="Lai Z."/>
            <person name="Le Paslier M.C."/>
            <person name="Lippi Y."/>
            <person name="Lorenzon L."/>
            <person name="Mandel J.R."/>
            <person name="Marage G."/>
            <person name="Marchand G."/>
            <person name="Marquand E."/>
            <person name="Bret-Mestries E."/>
            <person name="Morien E."/>
            <person name="Nambeesan S."/>
            <person name="Nguyen T."/>
            <person name="Pegot-Espagnet P."/>
            <person name="Pouilly N."/>
            <person name="Raftis F."/>
            <person name="Sallet E."/>
            <person name="Schiex T."/>
            <person name="Thomas J."/>
            <person name="Vandecasteele C."/>
            <person name="Vares D."/>
            <person name="Vear F."/>
            <person name="Vautrin S."/>
            <person name="Crespi M."/>
            <person name="Mangin B."/>
            <person name="Burke J.M."/>
            <person name="Salse J."/>
            <person name="Munos S."/>
            <person name="Vincourt P."/>
            <person name="Rieseberg L.H."/>
            <person name="Langlade N.B."/>
        </authorList>
    </citation>
    <scope>NUCLEOTIDE SEQUENCE</scope>
    <source>
        <tissue evidence="1">Leaves</tissue>
    </source>
</reference>
<name>A0A9K3NF31_HELAN</name>
<dbReference type="AlphaFoldDB" id="A0A9K3NF31"/>
<reference evidence="1" key="2">
    <citation type="submission" date="2020-06" db="EMBL/GenBank/DDBJ databases">
        <title>Helianthus annuus Genome sequencing and assembly Release 2.</title>
        <authorList>
            <person name="Gouzy J."/>
            <person name="Langlade N."/>
            <person name="Munos S."/>
        </authorList>
    </citation>
    <scope>NUCLEOTIDE SEQUENCE</scope>
    <source>
        <tissue evidence="1">Leaves</tissue>
    </source>
</reference>
<dbReference type="Proteomes" id="UP000215914">
    <property type="component" value="Unassembled WGS sequence"/>
</dbReference>
<keyword evidence="2" id="KW-1185">Reference proteome</keyword>
<evidence type="ECO:0000313" key="1">
    <source>
        <dbReference type="EMBL" id="KAF5797123.1"/>
    </source>
</evidence>
<gene>
    <name evidence="1" type="ORF">HanXRQr2_Chr08g0359981</name>
</gene>
<proteinExistence type="predicted"/>
<organism evidence="1 2">
    <name type="scientific">Helianthus annuus</name>
    <name type="common">Common sunflower</name>
    <dbReference type="NCBI Taxonomy" id="4232"/>
    <lineage>
        <taxon>Eukaryota</taxon>
        <taxon>Viridiplantae</taxon>
        <taxon>Streptophyta</taxon>
        <taxon>Embryophyta</taxon>
        <taxon>Tracheophyta</taxon>
        <taxon>Spermatophyta</taxon>
        <taxon>Magnoliopsida</taxon>
        <taxon>eudicotyledons</taxon>
        <taxon>Gunneridae</taxon>
        <taxon>Pentapetalae</taxon>
        <taxon>asterids</taxon>
        <taxon>campanulids</taxon>
        <taxon>Asterales</taxon>
        <taxon>Asteraceae</taxon>
        <taxon>Asteroideae</taxon>
        <taxon>Heliantheae alliance</taxon>
        <taxon>Heliantheae</taxon>
        <taxon>Helianthus</taxon>
    </lineage>
</organism>
<evidence type="ECO:0000313" key="2">
    <source>
        <dbReference type="Proteomes" id="UP000215914"/>
    </source>
</evidence>
<sequence length="91" mass="10034">MVDHPLRYYVRIVLIQEMLRRVSPLSKLISAAKPSLLNHAYGTGEMALRVEGLGVGGETSIEEFIIAPANDLEQDQDKAAKIKLYSHEAGV</sequence>
<accession>A0A9K3NF31</accession>
<dbReference type="EMBL" id="MNCJ02000323">
    <property type="protein sequence ID" value="KAF5797123.1"/>
    <property type="molecule type" value="Genomic_DNA"/>
</dbReference>
<protein>
    <submittedName>
        <fullName evidence="1">Uncharacterized protein</fullName>
    </submittedName>
</protein>
<comment type="caution">
    <text evidence="1">The sequence shown here is derived from an EMBL/GenBank/DDBJ whole genome shotgun (WGS) entry which is preliminary data.</text>
</comment>
<dbReference type="Gramene" id="mRNA:HanXRQr2_Chr08g0359981">
    <property type="protein sequence ID" value="mRNA:HanXRQr2_Chr08g0359981"/>
    <property type="gene ID" value="HanXRQr2_Chr08g0359981"/>
</dbReference>